<dbReference type="RefSeq" id="WP_110781099.1">
    <property type="nucleotide sequence ID" value="NZ_QJTI01000012.1"/>
</dbReference>
<accession>A0A318TCT4</accession>
<dbReference type="CDD" id="cd07983">
    <property type="entry name" value="LPLAT_DUF374-like"/>
    <property type="match status" value="1"/>
</dbReference>
<sequence length="223" mass="24321">MSTPAFVKRILRSNAFQTFISYPLAGYFQFVTWTGKIDRPEPPVPGPFIMAMWHGRLIMLPMLRVGAKPLVALISGHRDGRIISKVGAHFGIMTVTGSSSKGGMRAVRELMRFGRDGHCLFVTPDGPRGPRMHVNEGVLDIARLTGLPIVPVTVGPQRAVVFKSWDRLFLPLPFSKVAIRWGAPITVDADTDRAAAAAELEASLSAVQREAELLAGREPIEPG</sequence>
<comment type="caution">
    <text evidence="2">The sequence shown here is derived from an EMBL/GenBank/DDBJ whole genome shotgun (WGS) entry which is preliminary data.</text>
</comment>
<dbReference type="AlphaFoldDB" id="A0A318TCT4"/>
<evidence type="ECO:0000259" key="1">
    <source>
        <dbReference type="Pfam" id="PF04028"/>
    </source>
</evidence>
<name>A0A318TCT4_9BRAD</name>
<dbReference type="InterPro" id="IPR007172">
    <property type="entry name" value="DUF374"/>
</dbReference>
<protein>
    <recommendedName>
        <fullName evidence="1">DUF374 domain-containing protein</fullName>
    </recommendedName>
</protein>
<dbReference type="Proteomes" id="UP000248148">
    <property type="component" value="Unassembled WGS sequence"/>
</dbReference>
<organism evidence="2 3">
    <name type="scientific">Rhodopseudomonas faecalis</name>
    <dbReference type="NCBI Taxonomy" id="99655"/>
    <lineage>
        <taxon>Bacteria</taxon>
        <taxon>Pseudomonadati</taxon>
        <taxon>Pseudomonadota</taxon>
        <taxon>Alphaproteobacteria</taxon>
        <taxon>Hyphomicrobiales</taxon>
        <taxon>Nitrobacteraceae</taxon>
        <taxon>Rhodopseudomonas</taxon>
    </lineage>
</organism>
<dbReference type="EMBL" id="QJTI01000012">
    <property type="protein sequence ID" value="PYF02373.1"/>
    <property type="molecule type" value="Genomic_DNA"/>
</dbReference>
<proteinExistence type="predicted"/>
<feature type="domain" description="DUF374" evidence="1">
    <location>
        <begin position="68"/>
        <end position="131"/>
    </location>
</feature>
<keyword evidence="3" id="KW-1185">Reference proteome</keyword>
<reference evidence="2 3" key="1">
    <citation type="submission" date="2018-06" db="EMBL/GenBank/DDBJ databases">
        <title>Genomic Encyclopedia of Archaeal and Bacterial Type Strains, Phase II (KMG-II): from individual species to whole genera.</title>
        <authorList>
            <person name="Goeker M."/>
        </authorList>
    </citation>
    <scope>NUCLEOTIDE SEQUENCE [LARGE SCALE GENOMIC DNA]</scope>
    <source>
        <strain evidence="2 3">JCM 11668</strain>
    </source>
</reference>
<dbReference type="OrthoDB" id="9810508at2"/>
<dbReference type="Pfam" id="PF04028">
    <property type="entry name" value="DUF374"/>
    <property type="match status" value="1"/>
</dbReference>
<evidence type="ECO:0000313" key="3">
    <source>
        <dbReference type="Proteomes" id="UP000248148"/>
    </source>
</evidence>
<gene>
    <name evidence="2" type="ORF">BJ122_11232</name>
</gene>
<evidence type="ECO:0000313" key="2">
    <source>
        <dbReference type="EMBL" id="PYF02373.1"/>
    </source>
</evidence>